<dbReference type="Proteomes" id="UP000060699">
    <property type="component" value="Chromosome"/>
</dbReference>
<dbReference type="Pfam" id="PF09346">
    <property type="entry name" value="SMI1_KNR4"/>
    <property type="match status" value="1"/>
</dbReference>
<dbReference type="SUPFAM" id="SSF160631">
    <property type="entry name" value="SMI1/KNR4-like"/>
    <property type="match status" value="1"/>
</dbReference>
<reference evidence="1 2" key="1">
    <citation type="submission" date="2015-12" db="EMBL/GenBank/DDBJ databases">
        <title>Complete genome of Roseateles depolymerans KCTC 42856.</title>
        <authorList>
            <person name="Kim K.M."/>
        </authorList>
    </citation>
    <scope>NUCLEOTIDE SEQUENCE [LARGE SCALE GENOMIC DNA]</scope>
    <source>
        <strain evidence="1 2">KCTC 42856</strain>
    </source>
</reference>
<dbReference type="SMART" id="SM00860">
    <property type="entry name" value="SMI1_KNR4"/>
    <property type="match status" value="1"/>
</dbReference>
<keyword evidence="2" id="KW-1185">Reference proteome</keyword>
<name>A0A0U3MTI3_9BURK</name>
<dbReference type="STRING" id="76731.RD2015_676"/>
<dbReference type="AlphaFoldDB" id="A0A0U3MTI3"/>
<dbReference type="InterPro" id="IPR037883">
    <property type="entry name" value="Knr4/Smi1-like_sf"/>
</dbReference>
<protein>
    <submittedName>
        <fullName evidence="1">Uncharacterized protein</fullName>
    </submittedName>
</protein>
<dbReference type="InterPro" id="IPR018958">
    <property type="entry name" value="Knr4/Smi1-like_dom"/>
</dbReference>
<organism evidence="1 2">
    <name type="scientific">Roseateles depolymerans</name>
    <dbReference type="NCBI Taxonomy" id="76731"/>
    <lineage>
        <taxon>Bacteria</taxon>
        <taxon>Pseudomonadati</taxon>
        <taxon>Pseudomonadota</taxon>
        <taxon>Betaproteobacteria</taxon>
        <taxon>Burkholderiales</taxon>
        <taxon>Sphaerotilaceae</taxon>
        <taxon>Roseateles</taxon>
    </lineage>
</organism>
<dbReference type="EMBL" id="CP013729">
    <property type="protein sequence ID" value="ALV05172.1"/>
    <property type="molecule type" value="Genomic_DNA"/>
</dbReference>
<dbReference type="Gene3D" id="3.40.1580.10">
    <property type="entry name" value="SMI1/KNR4-like"/>
    <property type="match status" value="1"/>
</dbReference>
<dbReference type="KEGG" id="rdp:RD2015_676"/>
<evidence type="ECO:0000313" key="2">
    <source>
        <dbReference type="Proteomes" id="UP000060699"/>
    </source>
</evidence>
<accession>A0A0U3MTI3</accession>
<gene>
    <name evidence="1" type="ORF">RD2015_676</name>
</gene>
<evidence type="ECO:0000313" key="1">
    <source>
        <dbReference type="EMBL" id="ALV05172.1"/>
    </source>
</evidence>
<dbReference type="RefSeq" id="WP_083525288.1">
    <property type="nucleotide sequence ID" value="NZ_CP013729.1"/>
</dbReference>
<dbReference type="OrthoDB" id="9152406at2"/>
<sequence>MSWRLVFPFMKDYPVITPDDISAFEARNQLKLPADYVAYLLEFRGSSPIYHNDEGRYRAVEYTVDWEGKPAQSYGDECGLESTFSIFEGKEIDSPYKGGCDLDDNIVWNRHLHPPGLLPIGMDAGNSLFLLGVEGDLTGRVFFLSTFHVPDPISFEHIGHIAPTFTDFLQVGHPAGSSRSASR</sequence>
<proteinExistence type="predicted"/>